<dbReference type="PROSITE" id="PS50103">
    <property type="entry name" value="ZF_C3H1"/>
    <property type="match status" value="1"/>
</dbReference>
<accession>A0ABN9UQC4</accession>
<feature type="compositionally biased region" description="Low complexity" evidence="2">
    <location>
        <begin position="344"/>
        <end position="361"/>
    </location>
</feature>
<dbReference type="EMBL" id="CAUYUJ010016134">
    <property type="protein sequence ID" value="CAK0862187.1"/>
    <property type="molecule type" value="Genomic_DNA"/>
</dbReference>
<evidence type="ECO:0000256" key="1">
    <source>
        <dbReference type="PROSITE-ProRule" id="PRU00723"/>
    </source>
</evidence>
<feature type="compositionally biased region" description="Low complexity" evidence="2">
    <location>
        <begin position="41"/>
        <end position="66"/>
    </location>
</feature>
<feature type="region of interest" description="Disordered" evidence="2">
    <location>
        <begin position="321"/>
        <end position="370"/>
    </location>
</feature>
<sequence length="525" mass="54261">MPGRSVFAQPRAILAQAILAVQRHARARGPSPPPLAPSYWGSARSSGGMSAANFSLPTSPALTSSPTHEEDEEDAASGYGYPFRLSVRNTFIEASMRQPSPDGFLEQRLVRSAPASRACSDGGGGFGADGWDHGGSSSDEESEDLEASELDEEEPTGSEGGGPPDCGAAATPADALAPWRVAAASRLNAAAPPWVPEAREEVQRPYSGTRPWLERAGPPPRGGEAARKLRNAPARGIRAFRQGCADEAQAAPARQRFPRAPCWRKGVGLELRRKLRSSKGPGPSGFACRAIAFLRVPAFSLDFFSTHATLAAIGAPPPGAWAPPAAAAAPPPQQLSSGGSRAPLGGAAAADLQSAAGAQRAPPGALPSRGSAGHSTGFCKPCAFYATKGCGNGAQCKFCHLCDAGEKKRRRKDTRSSSSAGRCGSGGGLLARLPGRGDGQVPAVARGPPSTGAHARYPRRRVSSLTVTDHPDIHGGPRARAAAGACRCVFLFLGRGPEVRAPALPPPLVLLVECPRPWLSPKAGP</sequence>
<feature type="region of interest" description="Disordered" evidence="2">
    <location>
        <begin position="115"/>
        <end position="171"/>
    </location>
</feature>
<feature type="compositionally biased region" description="Acidic residues" evidence="2">
    <location>
        <begin position="138"/>
        <end position="156"/>
    </location>
</feature>
<gene>
    <name evidence="4" type="ORF">PCOR1329_LOCUS50666</name>
</gene>
<proteinExistence type="predicted"/>
<keyword evidence="1" id="KW-0479">Metal-binding</keyword>
<dbReference type="Proteomes" id="UP001189429">
    <property type="component" value="Unassembled WGS sequence"/>
</dbReference>
<feature type="region of interest" description="Disordered" evidence="2">
    <location>
        <begin position="409"/>
        <end position="473"/>
    </location>
</feature>
<dbReference type="InterPro" id="IPR000571">
    <property type="entry name" value="Znf_CCCH"/>
</dbReference>
<keyword evidence="5" id="KW-1185">Reference proteome</keyword>
<evidence type="ECO:0000256" key="2">
    <source>
        <dbReference type="SAM" id="MobiDB-lite"/>
    </source>
</evidence>
<name>A0ABN9UQC4_9DINO</name>
<reference evidence="4" key="1">
    <citation type="submission" date="2023-10" db="EMBL/GenBank/DDBJ databases">
        <authorList>
            <person name="Chen Y."/>
            <person name="Shah S."/>
            <person name="Dougan E. K."/>
            <person name="Thang M."/>
            <person name="Chan C."/>
        </authorList>
    </citation>
    <scope>NUCLEOTIDE SEQUENCE [LARGE SCALE GENOMIC DNA]</scope>
</reference>
<evidence type="ECO:0000313" key="5">
    <source>
        <dbReference type="Proteomes" id="UP001189429"/>
    </source>
</evidence>
<keyword evidence="1" id="KW-0863">Zinc-finger</keyword>
<protein>
    <recommendedName>
        <fullName evidence="3">C3H1-type domain-containing protein</fullName>
    </recommendedName>
</protein>
<evidence type="ECO:0000259" key="3">
    <source>
        <dbReference type="PROSITE" id="PS50103"/>
    </source>
</evidence>
<feature type="domain" description="C3H1-type" evidence="3">
    <location>
        <begin position="381"/>
        <end position="403"/>
    </location>
</feature>
<feature type="zinc finger region" description="C3H1-type" evidence="1">
    <location>
        <begin position="381"/>
        <end position="403"/>
    </location>
</feature>
<organism evidence="4 5">
    <name type="scientific">Prorocentrum cordatum</name>
    <dbReference type="NCBI Taxonomy" id="2364126"/>
    <lineage>
        <taxon>Eukaryota</taxon>
        <taxon>Sar</taxon>
        <taxon>Alveolata</taxon>
        <taxon>Dinophyceae</taxon>
        <taxon>Prorocentrales</taxon>
        <taxon>Prorocentraceae</taxon>
        <taxon>Prorocentrum</taxon>
    </lineage>
</organism>
<feature type="region of interest" description="Disordered" evidence="2">
    <location>
        <begin position="195"/>
        <end position="226"/>
    </location>
</feature>
<comment type="caution">
    <text evidence="4">The sequence shown here is derived from an EMBL/GenBank/DDBJ whole genome shotgun (WGS) entry which is preliminary data.</text>
</comment>
<feature type="region of interest" description="Disordered" evidence="2">
    <location>
        <begin position="25"/>
        <end position="78"/>
    </location>
</feature>
<evidence type="ECO:0000313" key="4">
    <source>
        <dbReference type="EMBL" id="CAK0862187.1"/>
    </source>
</evidence>
<keyword evidence="1" id="KW-0862">Zinc</keyword>